<evidence type="ECO:0000256" key="1">
    <source>
        <dbReference type="ARBA" id="ARBA00022468"/>
    </source>
</evidence>
<organism evidence="3 4">
    <name type="scientific">Striga asiatica</name>
    <name type="common">Asiatic witchweed</name>
    <name type="synonym">Buchnera asiatica</name>
    <dbReference type="NCBI Taxonomy" id="4170"/>
    <lineage>
        <taxon>Eukaryota</taxon>
        <taxon>Viridiplantae</taxon>
        <taxon>Streptophyta</taxon>
        <taxon>Embryophyta</taxon>
        <taxon>Tracheophyta</taxon>
        <taxon>Spermatophyta</taxon>
        <taxon>Magnoliopsida</taxon>
        <taxon>eudicotyledons</taxon>
        <taxon>Gunneridae</taxon>
        <taxon>Pentapetalae</taxon>
        <taxon>asterids</taxon>
        <taxon>lamiids</taxon>
        <taxon>Lamiales</taxon>
        <taxon>Orobanchaceae</taxon>
        <taxon>Buchnereae</taxon>
        <taxon>Striga</taxon>
    </lineage>
</organism>
<protein>
    <submittedName>
        <fullName evidence="3">Rho GTPase-activating protein</fullName>
    </submittedName>
</protein>
<name>A0A5A7Q9N2_STRAF</name>
<dbReference type="PANTHER" id="PTHR23177:SF64">
    <property type="entry name" value="RHO GTPASE-ACTIVATING PROTEIN 1"/>
    <property type="match status" value="1"/>
</dbReference>
<evidence type="ECO:0000259" key="2">
    <source>
        <dbReference type="PROSITE" id="PS50108"/>
    </source>
</evidence>
<dbReference type="AlphaFoldDB" id="A0A5A7Q9N2"/>
<comment type="caution">
    <text evidence="3">The sequence shown here is derived from an EMBL/GenBank/DDBJ whole genome shotgun (WGS) entry which is preliminary data.</text>
</comment>
<gene>
    <name evidence="3" type="ORF">STAS_18619</name>
</gene>
<evidence type="ECO:0000313" key="3">
    <source>
        <dbReference type="EMBL" id="GER41880.1"/>
    </source>
</evidence>
<sequence length="185" mass="20548">MVGNEGGSKISGSDGSRRPKFSFYLLWFISQFKYEIGTKINQSVDRFSSNAMIHPCNVEDAPGLVGKMKGCGSFTVRNMQREKMINMFNILPNSILTILELLPDPPWGAKGPPQFGADGRRMEIGSPSNVRHVAHVTFDRFTGFLGLPVEFEPEKFLGGLLAQAEASKTLSARRIRPVWQLMVQA</sequence>
<dbReference type="PANTHER" id="PTHR23177">
    <property type="entry name" value="MKIAA1688 PROTEIN"/>
    <property type="match status" value="1"/>
</dbReference>
<dbReference type="OrthoDB" id="1747788at2759"/>
<dbReference type="PROSITE" id="PS50108">
    <property type="entry name" value="CRIB"/>
    <property type="match status" value="1"/>
</dbReference>
<dbReference type="InterPro" id="IPR036936">
    <property type="entry name" value="CRIB_dom_sf"/>
</dbReference>
<dbReference type="SMART" id="SM00285">
    <property type="entry name" value="PBD"/>
    <property type="match status" value="1"/>
</dbReference>
<accession>A0A5A7Q9N2</accession>
<keyword evidence="4" id="KW-1185">Reference proteome</keyword>
<proteinExistence type="predicted"/>
<reference evidence="4" key="1">
    <citation type="journal article" date="2019" name="Curr. Biol.">
        <title>Genome Sequence of Striga asiatica Provides Insight into the Evolution of Plant Parasitism.</title>
        <authorList>
            <person name="Yoshida S."/>
            <person name="Kim S."/>
            <person name="Wafula E.K."/>
            <person name="Tanskanen J."/>
            <person name="Kim Y.M."/>
            <person name="Honaas L."/>
            <person name="Yang Z."/>
            <person name="Spallek T."/>
            <person name="Conn C.E."/>
            <person name="Ichihashi Y."/>
            <person name="Cheong K."/>
            <person name="Cui S."/>
            <person name="Der J.P."/>
            <person name="Gundlach H."/>
            <person name="Jiao Y."/>
            <person name="Hori C."/>
            <person name="Ishida J.K."/>
            <person name="Kasahara H."/>
            <person name="Kiba T."/>
            <person name="Kim M.S."/>
            <person name="Koo N."/>
            <person name="Laohavisit A."/>
            <person name="Lee Y.H."/>
            <person name="Lumba S."/>
            <person name="McCourt P."/>
            <person name="Mortimer J.C."/>
            <person name="Mutuku J.M."/>
            <person name="Nomura T."/>
            <person name="Sasaki-Sekimoto Y."/>
            <person name="Seto Y."/>
            <person name="Wang Y."/>
            <person name="Wakatake T."/>
            <person name="Sakakibara H."/>
            <person name="Demura T."/>
            <person name="Yamaguchi S."/>
            <person name="Yoneyama K."/>
            <person name="Manabe R.I."/>
            <person name="Nelson D.C."/>
            <person name="Schulman A.H."/>
            <person name="Timko M.P."/>
            <person name="dePamphilis C.W."/>
            <person name="Choi D."/>
            <person name="Shirasu K."/>
        </authorList>
    </citation>
    <scope>NUCLEOTIDE SEQUENCE [LARGE SCALE GENOMIC DNA]</scope>
    <source>
        <strain evidence="4">cv. UVA1</strain>
    </source>
</reference>
<dbReference type="InterPro" id="IPR000095">
    <property type="entry name" value="CRIB_dom"/>
</dbReference>
<dbReference type="Proteomes" id="UP000325081">
    <property type="component" value="Unassembled WGS sequence"/>
</dbReference>
<evidence type="ECO:0000313" key="4">
    <source>
        <dbReference type="Proteomes" id="UP000325081"/>
    </source>
</evidence>
<feature type="domain" description="CRIB" evidence="2">
    <location>
        <begin position="124"/>
        <end position="137"/>
    </location>
</feature>
<dbReference type="InterPro" id="IPR044785">
    <property type="entry name" value="RopGAP1-5"/>
</dbReference>
<dbReference type="GO" id="GO:0005096">
    <property type="term" value="F:GTPase activator activity"/>
    <property type="evidence" value="ECO:0007669"/>
    <property type="project" value="UniProtKB-KW"/>
</dbReference>
<dbReference type="Pfam" id="PF00786">
    <property type="entry name" value="PBD"/>
    <property type="match status" value="1"/>
</dbReference>
<dbReference type="EMBL" id="BKCP01006183">
    <property type="protein sequence ID" value="GER41880.1"/>
    <property type="molecule type" value="Genomic_DNA"/>
</dbReference>
<keyword evidence="1" id="KW-0343">GTPase activation</keyword>
<dbReference type="Gene3D" id="3.90.810.10">
    <property type="entry name" value="CRIB domain"/>
    <property type="match status" value="1"/>
</dbReference>